<sequence length="104" mass="12399">MAYKSLLLNGYSTTWGYGRNFRTEYCGVRARCHYSYLLGFNSHGFDKIIVWSPITYLLLFWFKKSDFPALVYNLEIYGCICLKSKIYRIGHYLRPDLIRKSFRV</sequence>
<name>A0A1M7AS49_9BACT</name>
<dbReference type="AlphaFoldDB" id="A0A1M7AS49"/>
<proteinExistence type="predicted"/>
<protein>
    <submittedName>
        <fullName evidence="1">Uncharacterized protein</fullName>
    </submittedName>
</protein>
<accession>A0A1M7AS49</accession>
<gene>
    <name evidence="1" type="ORF">SAMN05444266_103392</name>
</gene>
<reference evidence="1 2" key="1">
    <citation type="submission" date="2016-11" db="EMBL/GenBank/DDBJ databases">
        <authorList>
            <person name="Jaros S."/>
            <person name="Januszkiewicz K."/>
            <person name="Wedrychowicz H."/>
        </authorList>
    </citation>
    <scope>NUCLEOTIDE SEQUENCE [LARGE SCALE GENOMIC DNA]</scope>
    <source>
        <strain evidence="1 2">DSM 27406</strain>
    </source>
</reference>
<dbReference type="STRING" id="1419482.SAMN05444266_103392"/>
<keyword evidence="2" id="KW-1185">Reference proteome</keyword>
<evidence type="ECO:0000313" key="1">
    <source>
        <dbReference type="EMBL" id="SHL45612.1"/>
    </source>
</evidence>
<dbReference type="EMBL" id="FRBL01000003">
    <property type="protein sequence ID" value="SHL45612.1"/>
    <property type="molecule type" value="Genomic_DNA"/>
</dbReference>
<organism evidence="1 2">
    <name type="scientific">Chitinophaga jiangningensis</name>
    <dbReference type="NCBI Taxonomy" id="1419482"/>
    <lineage>
        <taxon>Bacteria</taxon>
        <taxon>Pseudomonadati</taxon>
        <taxon>Bacteroidota</taxon>
        <taxon>Chitinophagia</taxon>
        <taxon>Chitinophagales</taxon>
        <taxon>Chitinophagaceae</taxon>
        <taxon>Chitinophaga</taxon>
    </lineage>
</organism>
<evidence type="ECO:0000313" key="2">
    <source>
        <dbReference type="Proteomes" id="UP000184420"/>
    </source>
</evidence>
<dbReference type="Proteomes" id="UP000184420">
    <property type="component" value="Unassembled WGS sequence"/>
</dbReference>